<evidence type="ECO:0000313" key="2">
    <source>
        <dbReference type="Proteomes" id="UP000193108"/>
    </source>
</evidence>
<reference evidence="1 2" key="1">
    <citation type="submission" date="2016-01" db="EMBL/GenBank/DDBJ databases">
        <title>The new phylogeny of the genus Mycobacterium.</title>
        <authorList>
            <person name="Tarcisio F."/>
            <person name="Conor M."/>
            <person name="Antonella G."/>
            <person name="Elisabetta G."/>
            <person name="Giulia F.S."/>
            <person name="Sara T."/>
            <person name="Anna F."/>
            <person name="Clotilde B."/>
            <person name="Roberto B."/>
            <person name="Veronica D.S."/>
            <person name="Fabio R."/>
            <person name="Monica P."/>
            <person name="Olivier J."/>
            <person name="Enrico T."/>
            <person name="Nicola S."/>
        </authorList>
    </citation>
    <scope>NUCLEOTIDE SEQUENCE [LARGE SCALE GENOMIC DNA]</scope>
    <source>
        <strain evidence="1 2">DSM 44164</strain>
    </source>
</reference>
<keyword evidence="2" id="KW-1185">Reference proteome</keyword>
<dbReference type="AlphaFoldDB" id="A0A1X1Z3U8"/>
<accession>A0A1X1Z3U8</accession>
<evidence type="ECO:0000313" key="1">
    <source>
        <dbReference type="EMBL" id="ORW17988.1"/>
    </source>
</evidence>
<sequence length="188" mass="19874">MTAKADLLAAWDSLAFPEVALDDTVGDAAGIFYGLEWFFADVLYAFNSIVSLVLTPVSWIPFVGPWAASLIWTPISFVESILWQLLVGGVYYPYYPYYAEATDPGFAAELAEVAAADFGGPEPALNVDALGLVIDVLEADVSVLGFDLDTFGVDPDPLGVEGSAPGDGVSDLGELVEEVSETLLSLLG</sequence>
<gene>
    <name evidence="1" type="ORF">AWC18_16150</name>
</gene>
<comment type="caution">
    <text evidence="1">The sequence shown here is derived from an EMBL/GenBank/DDBJ whole genome shotgun (WGS) entry which is preliminary data.</text>
</comment>
<proteinExistence type="predicted"/>
<dbReference type="EMBL" id="LQPI01000060">
    <property type="protein sequence ID" value="ORW17988.1"/>
    <property type="molecule type" value="Genomic_DNA"/>
</dbReference>
<organism evidence="1 2">
    <name type="scientific">Mycolicibacter nonchromogenicus</name>
    <name type="common">Mycobacterium nonchromogenicum</name>
    <dbReference type="NCBI Taxonomy" id="1782"/>
    <lineage>
        <taxon>Bacteria</taxon>
        <taxon>Bacillati</taxon>
        <taxon>Actinomycetota</taxon>
        <taxon>Actinomycetes</taxon>
        <taxon>Mycobacteriales</taxon>
        <taxon>Mycobacteriaceae</taxon>
        <taxon>Mycolicibacter</taxon>
    </lineage>
</organism>
<protein>
    <submittedName>
        <fullName evidence="1">Uncharacterized protein</fullName>
    </submittedName>
</protein>
<name>A0A1X1Z3U8_MYCNO</name>
<dbReference type="Proteomes" id="UP000193108">
    <property type="component" value="Unassembled WGS sequence"/>
</dbReference>